<evidence type="ECO:0000313" key="2">
    <source>
        <dbReference type="EMBL" id="MBD2151162.1"/>
    </source>
</evidence>
<protein>
    <submittedName>
        <fullName evidence="2">Uncharacterized protein</fullName>
    </submittedName>
</protein>
<sequence length="98" mass="11086">MLDIMLILAIGIAPPILSLWLLHRYQAKFRQQYVSSTMQPLYQPIAPSRKTLPPADLVMIEGFGYVIGKVSCQYNARSPYIRCAVNPDGPCDNCRHYS</sequence>
<dbReference type="RefSeq" id="WP_190351581.1">
    <property type="nucleotide sequence ID" value="NZ_JACJPY010000044.1"/>
</dbReference>
<evidence type="ECO:0000256" key="1">
    <source>
        <dbReference type="SAM" id="Phobius"/>
    </source>
</evidence>
<dbReference type="Pfam" id="PF20065">
    <property type="entry name" value="DUF6464"/>
    <property type="match status" value="1"/>
</dbReference>
<dbReference type="EMBL" id="JACJPY010000044">
    <property type="protein sequence ID" value="MBD2151162.1"/>
    <property type="molecule type" value="Genomic_DNA"/>
</dbReference>
<reference evidence="2" key="2">
    <citation type="submission" date="2020-08" db="EMBL/GenBank/DDBJ databases">
        <authorList>
            <person name="Chen M."/>
            <person name="Teng W."/>
            <person name="Zhao L."/>
            <person name="Hu C."/>
            <person name="Zhou Y."/>
            <person name="Han B."/>
            <person name="Song L."/>
            <person name="Shu W."/>
        </authorList>
    </citation>
    <scope>NUCLEOTIDE SEQUENCE</scope>
    <source>
        <strain evidence="2">FACHB-1277</strain>
    </source>
</reference>
<organism evidence="2 3">
    <name type="scientific">Pseudanabaena cinerea FACHB-1277</name>
    <dbReference type="NCBI Taxonomy" id="2949581"/>
    <lineage>
        <taxon>Bacteria</taxon>
        <taxon>Bacillati</taxon>
        <taxon>Cyanobacteriota</taxon>
        <taxon>Cyanophyceae</taxon>
        <taxon>Pseudanabaenales</taxon>
        <taxon>Pseudanabaenaceae</taxon>
        <taxon>Pseudanabaena</taxon>
        <taxon>Pseudanabaena cinerea</taxon>
    </lineage>
</organism>
<dbReference type="Proteomes" id="UP000631421">
    <property type="component" value="Unassembled WGS sequence"/>
</dbReference>
<keyword evidence="1" id="KW-1133">Transmembrane helix</keyword>
<keyword evidence="3" id="KW-1185">Reference proteome</keyword>
<reference evidence="2" key="1">
    <citation type="journal article" date="2015" name="ISME J.">
        <title>Draft Genome Sequence of Streptomyces incarnatus NRRL8089, which Produces the Nucleoside Antibiotic Sinefungin.</title>
        <authorList>
            <person name="Oshima K."/>
            <person name="Hattori M."/>
            <person name="Shimizu H."/>
            <person name="Fukuda K."/>
            <person name="Nemoto M."/>
            <person name="Inagaki K."/>
            <person name="Tamura T."/>
        </authorList>
    </citation>
    <scope>NUCLEOTIDE SEQUENCE</scope>
    <source>
        <strain evidence="2">FACHB-1277</strain>
    </source>
</reference>
<keyword evidence="1" id="KW-0812">Transmembrane</keyword>
<feature type="transmembrane region" description="Helical" evidence="1">
    <location>
        <begin position="6"/>
        <end position="22"/>
    </location>
</feature>
<name>A0A926Z6Y8_9CYAN</name>
<dbReference type="AlphaFoldDB" id="A0A926Z6Y8"/>
<accession>A0A926Z6Y8</accession>
<evidence type="ECO:0000313" key="3">
    <source>
        <dbReference type="Proteomes" id="UP000631421"/>
    </source>
</evidence>
<keyword evidence="1" id="KW-0472">Membrane</keyword>
<proteinExistence type="predicted"/>
<dbReference type="InterPro" id="IPR045589">
    <property type="entry name" value="DUF6464"/>
</dbReference>
<gene>
    <name evidence="2" type="ORF">H6F44_13675</name>
</gene>
<comment type="caution">
    <text evidence="2">The sequence shown here is derived from an EMBL/GenBank/DDBJ whole genome shotgun (WGS) entry which is preliminary data.</text>
</comment>